<dbReference type="GO" id="GO:0004140">
    <property type="term" value="F:dephospho-CoA kinase activity"/>
    <property type="evidence" value="ECO:0007669"/>
    <property type="project" value="InterPro"/>
</dbReference>
<evidence type="ECO:0000256" key="5">
    <source>
        <dbReference type="SAM" id="Phobius"/>
    </source>
</evidence>
<accession>A0A821L4N3</accession>
<dbReference type="SUPFAM" id="SSF52540">
    <property type="entry name" value="P-loop containing nucleoside triphosphate hydrolases"/>
    <property type="match status" value="1"/>
</dbReference>
<reference evidence="6" key="1">
    <citation type="submission" date="2021-02" db="EMBL/GenBank/DDBJ databases">
        <authorList>
            <person name="Steward A R."/>
        </authorList>
    </citation>
    <scope>NUCLEOTIDE SEQUENCE</scope>
</reference>
<evidence type="ECO:0000256" key="4">
    <source>
        <dbReference type="ARBA" id="ARBA00044157"/>
    </source>
</evidence>
<keyword evidence="2" id="KW-0547">Nucleotide-binding</keyword>
<dbReference type="Gene3D" id="3.40.50.300">
    <property type="entry name" value="P-loop containing nucleotide triphosphate hydrolases"/>
    <property type="match status" value="1"/>
</dbReference>
<keyword evidence="5" id="KW-0472">Membrane</keyword>
<keyword evidence="7" id="KW-1185">Reference proteome</keyword>
<dbReference type="PANTHER" id="PTHR10695:SF46">
    <property type="entry name" value="BIFUNCTIONAL COENZYME A SYNTHASE-RELATED"/>
    <property type="match status" value="1"/>
</dbReference>
<dbReference type="PANTHER" id="PTHR10695">
    <property type="entry name" value="DEPHOSPHO-COA KINASE-RELATED"/>
    <property type="match status" value="1"/>
</dbReference>
<protein>
    <recommendedName>
        <fullName evidence="4">Dephospho-CoA kinase domain-containing protein</fullName>
    </recommendedName>
</protein>
<name>A0A821L4N3_9NEOP</name>
<comment type="similarity">
    <text evidence="1">Belongs to the CoaE family.</text>
</comment>
<dbReference type="OrthoDB" id="247245at2759"/>
<evidence type="ECO:0000256" key="3">
    <source>
        <dbReference type="ARBA" id="ARBA00022840"/>
    </source>
</evidence>
<evidence type="ECO:0000256" key="2">
    <source>
        <dbReference type="ARBA" id="ARBA00022741"/>
    </source>
</evidence>
<dbReference type="GO" id="GO:0015937">
    <property type="term" value="P:coenzyme A biosynthetic process"/>
    <property type="evidence" value="ECO:0007669"/>
    <property type="project" value="InterPro"/>
</dbReference>
<sequence length="231" mass="26452">MFIVGLTGGLATGKSTVLSIFRENGIAVIDADDIAKKVLEPGTIAWKEVKEYFGDEVISDDGKVDRLVLGNIVFNDKDKRMKLNAITHPRIQSAMMRMAFSYFFSGHRYIVMEVPLLFETGKMLRFMHKIITVVCDIDQQISRLCERNDFSEIVAMTRIKCQMPLEEKVAKSDFVIDNSGDISSTRQQTESIIRLLRRSKFTWYFRAIILISSLSFLFGIANIAYKFYCKK</sequence>
<evidence type="ECO:0000313" key="6">
    <source>
        <dbReference type="EMBL" id="CAF4745269.1"/>
    </source>
</evidence>
<organism evidence="6 7">
    <name type="scientific">Pieris macdunnoughi</name>
    <dbReference type="NCBI Taxonomy" id="345717"/>
    <lineage>
        <taxon>Eukaryota</taxon>
        <taxon>Metazoa</taxon>
        <taxon>Ecdysozoa</taxon>
        <taxon>Arthropoda</taxon>
        <taxon>Hexapoda</taxon>
        <taxon>Insecta</taxon>
        <taxon>Pterygota</taxon>
        <taxon>Neoptera</taxon>
        <taxon>Endopterygota</taxon>
        <taxon>Lepidoptera</taxon>
        <taxon>Glossata</taxon>
        <taxon>Ditrysia</taxon>
        <taxon>Papilionoidea</taxon>
        <taxon>Pieridae</taxon>
        <taxon>Pierinae</taxon>
        <taxon>Pieris</taxon>
    </lineage>
</organism>
<dbReference type="Pfam" id="PF01121">
    <property type="entry name" value="CoaE"/>
    <property type="match status" value="1"/>
</dbReference>
<keyword evidence="5" id="KW-0812">Transmembrane</keyword>
<dbReference type="HAMAP" id="MF_00376">
    <property type="entry name" value="Dephospho_CoA_kinase"/>
    <property type="match status" value="1"/>
</dbReference>
<gene>
    <name evidence="6" type="ORF">PMACD_LOCUS303</name>
</gene>
<keyword evidence="3" id="KW-0067">ATP-binding</keyword>
<comment type="caution">
    <text evidence="6">The sequence shown here is derived from an EMBL/GenBank/DDBJ whole genome shotgun (WGS) entry which is preliminary data.</text>
</comment>
<dbReference type="EMBL" id="CAJOBZ010000001">
    <property type="protein sequence ID" value="CAF4745269.1"/>
    <property type="molecule type" value="Genomic_DNA"/>
</dbReference>
<dbReference type="GO" id="GO:0005737">
    <property type="term" value="C:cytoplasm"/>
    <property type="evidence" value="ECO:0007669"/>
    <property type="project" value="UniProtKB-ARBA"/>
</dbReference>
<dbReference type="FunFam" id="3.40.50.300:FF:000485">
    <property type="entry name" value="Dephospho-CoA kinase CAB5"/>
    <property type="match status" value="1"/>
</dbReference>
<dbReference type="PROSITE" id="PS51219">
    <property type="entry name" value="DPCK"/>
    <property type="match status" value="1"/>
</dbReference>
<proteinExistence type="inferred from homology"/>
<dbReference type="Proteomes" id="UP000663880">
    <property type="component" value="Unassembled WGS sequence"/>
</dbReference>
<dbReference type="AlphaFoldDB" id="A0A821L4N3"/>
<feature type="transmembrane region" description="Helical" evidence="5">
    <location>
        <begin position="203"/>
        <end position="225"/>
    </location>
</feature>
<dbReference type="GO" id="GO:0005524">
    <property type="term" value="F:ATP binding"/>
    <property type="evidence" value="ECO:0007669"/>
    <property type="project" value="UniProtKB-KW"/>
</dbReference>
<evidence type="ECO:0000313" key="7">
    <source>
        <dbReference type="Proteomes" id="UP000663880"/>
    </source>
</evidence>
<dbReference type="InterPro" id="IPR001977">
    <property type="entry name" value="Depp_CoAkinase"/>
</dbReference>
<evidence type="ECO:0000256" key="1">
    <source>
        <dbReference type="ARBA" id="ARBA00009018"/>
    </source>
</evidence>
<dbReference type="NCBIfam" id="TIGR00152">
    <property type="entry name" value="dephospho-CoA kinase"/>
    <property type="match status" value="1"/>
</dbReference>
<dbReference type="CDD" id="cd02022">
    <property type="entry name" value="DPCK"/>
    <property type="match status" value="1"/>
</dbReference>
<dbReference type="InterPro" id="IPR027417">
    <property type="entry name" value="P-loop_NTPase"/>
</dbReference>
<keyword evidence="5" id="KW-1133">Transmembrane helix</keyword>